<reference evidence="6" key="1">
    <citation type="submission" date="2013-12" db="EMBL/GenBank/DDBJ databases">
        <authorList>
            <person name="Genoscope - CEA"/>
        </authorList>
    </citation>
    <scope>NUCLEOTIDE SEQUENCE</scope>
    <source>
        <strain evidence="6">CBS 1993</strain>
    </source>
</reference>
<accession>W6MHK2</accession>
<keyword evidence="2" id="KW-0539">Nucleus</keyword>
<dbReference type="STRING" id="1382522.W6MHK2"/>
<evidence type="ECO:0000259" key="5">
    <source>
        <dbReference type="Pfam" id="PF04003"/>
    </source>
</evidence>
<keyword evidence="7" id="KW-1185">Reference proteome</keyword>
<dbReference type="GO" id="GO:0000462">
    <property type="term" value="P:maturation of SSU-rRNA from tricistronic rRNA transcript (SSU-rRNA, 5.8S rRNA, LSU-rRNA)"/>
    <property type="evidence" value="ECO:0007669"/>
    <property type="project" value="TreeGrafter"/>
</dbReference>
<dbReference type="RefSeq" id="XP_022457765.1">
    <property type="nucleotide sequence ID" value="XM_022603934.1"/>
</dbReference>
<dbReference type="OrthoDB" id="30195at2759"/>
<evidence type="ECO:0000256" key="2">
    <source>
        <dbReference type="ARBA" id="ARBA00023242"/>
    </source>
</evidence>
<comment type="subcellular location">
    <subcellularLocation>
        <location evidence="1">Nucleus</location>
    </subcellularLocation>
</comment>
<feature type="region of interest" description="Disordered" evidence="4">
    <location>
        <begin position="340"/>
        <end position="377"/>
    </location>
</feature>
<protein>
    <recommendedName>
        <fullName evidence="5">Small-subunit processome Utp12 domain-containing protein</fullName>
    </recommendedName>
</protein>
<sequence>MSESKVRSGIHPAGYFGCVSKSRGGRNEVIISPLVPFFQDLKHTIELEEEEIISELFWIVNSNAQAQNSGKRNKRKHATDAGSTDQGLHTETAGHLAIILENGEVLFYDPVQKRVTSRTITSASRLLGSDSPNGSLFAFDSTSSHVLKISPNDTKVLKEYKIHKQQHVTSIHSLPNEIIIGTTSAVFVLTSEDDAATKLFQNKKSHPIAAAAASSKEAGLVALAREGELEIEIVSLIKKGIVGTLKTTRSTHKLKAFTSGQEEFLIAVTDDGISIFSDPFKSFGNTPTTTFKSSSEEVSFFDAVFRDSSMTGFWIDNDHFHAEPLQWSRSGAGEVEVSINFSNGNGHNGQKEIIDDDESSDEDEEDEEDHEYASEESSEVVTMIKDNIHDHDRIAAICSQNFGHARQVVQRLDQDTCLKIFPILSLRIADQPQSSMLLNTWLQTIIILHGNSISKDADLVGLLKLLKSSLSESVKLLPNMLALQGRLILLESQLALRSELSNGEALDGEPVQPAQNGTVVYDGENDEYVEDGEAEDADDDEEDDED</sequence>
<dbReference type="AlphaFoldDB" id="W6MHK2"/>
<evidence type="ECO:0000256" key="4">
    <source>
        <dbReference type="SAM" id="MobiDB-lite"/>
    </source>
</evidence>
<dbReference type="SUPFAM" id="SSF50978">
    <property type="entry name" value="WD40 repeat-like"/>
    <property type="match status" value="1"/>
</dbReference>
<reference evidence="6" key="2">
    <citation type="submission" date="2014-02" db="EMBL/GenBank/DDBJ databases">
        <title>Complete DNA sequence of /Kuraishia capsulata/ illustrates novel genomic features among budding yeasts (/Saccharomycotina/).</title>
        <authorList>
            <person name="Morales L."/>
            <person name="Noel B."/>
            <person name="Porcel B."/>
            <person name="Marcet-Houben M."/>
            <person name="Hullo M-F."/>
            <person name="Sacerdot C."/>
            <person name="Tekaia F."/>
            <person name="Leh-Louis V."/>
            <person name="Despons L."/>
            <person name="Khanna V."/>
            <person name="Aury J-M."/>
            <person name="Barbe V."/>
            <person name="Couloux A."/>
            <person name="Labadie K."/>
            <person name="Pelletier E."/>
            <person name="Souciet J-L."/>
            <person name="Boekhout T."/>
            <person name="Gabaldon T."/>
            <person name="Wincker P."/>
            <person name="Dujon B."/>
        </authorList>
    </citation>
    <scope>NUCLEOTIDE SEQUENCE</scope>
    <source>
        <strain evidence="6">CBS 1993</strain>
    </source>
</reference>
<dbReference type="Proteomes" id="UP000019384">
    <property type="component" value="Unassembled WGS sequence"/>
</dbReference>
<dbReference type="InterPro" id="IPR036322">
    <property type="entry name" value="WD40_repeat_dom_sf"/>
</dbReference>
<dbReference type="InterPro" id="IPR007148">
    <property type="entry name" value="SSU_processome_Utp12"/>
</dbReference>
<dbReference type="PANTHER" id="PTHR44267:SF1">
    <property type="entry name" value="WD REPEAT-CONTAINING PROTEIN 43"/>
    <property type="match status" value="1"/>
</dbReference>
<evidence type="ECO:0000256" key="1">
    <source>
        <dbReference type="ARBA" id="ARBA00004123"/>
    </source>
</evidence>
<name>W6MHK2_9ASCO</name>
<feature type="region of interest" description="Disordered" evidence="4">
    <location>
        <begin position="504"/>
        <end position="546"/>
    </location>
</feature>
<proteinExistence type="inferred from homology"/>
<dbReference type="PANTHER" id="PTHR44267">
    <property type="entry name" value="WD REPEAT-CONTAINING PROTEIN 43"/>
    <property type="match status" value="1"/>
</dbReference>
<dbReference type="HOGENOM" id="CLU_498798_0_0_1"/>
<feature type="region of interest" description="Disordered" evidence="4">
    <location>
        <begin position="68"/>
        <end position="88"/>
    </location>
</feature>
<organism evidence="6 7">
    <name type="scientific">Kuraishia capsulata CBS 1993</name>
    <dbReference type="NCBI Taxonomy" id="1382522"/>
    <lineage>
        <taxon>Eukaryota</taxon>
        <taxon>Fungi</taxon>
        <taxon>Dikarya</taxon>
        <taxon>Ascomycota</taxon>
        <taxon>Saccharomycotina</taxon>
        <taxon>Pichiomycetes</taxon>
        <taxon>Pichiales</taxon>
        <taxon>Pichiaceae</taxon>
        <taxon>Kuraishia</taxon>
    </lineage>
</organism>
<feature type="domain" description="Small-subunit processome Utp12" evidence="5">
    <location>
        <begin position="406"/>
        <end position="491"/>
    </location>
</feature>
<dbReference type="Pfam" id="PF04003">
    <property type="entry name" value="Utp12"/>
    <property type="match status" value="1"/>
</dbReference>
<comment type="similarity">
    <text evidence="3">Belongs to the UTP5 family.</text>
</comment>
<evidence type="ECO:0000313" key="7">
    <source>
        <dbReference type="Proteomes" id="UP000019384"/>
    </source>
</evidence>
<evidence type="ECO:0000313" key="6">
    <source>
        <dbReference type="EMBL" id="CDK25754.1"/>
    </source>
</evidence>
<evidence type="ECO:0000256" key="3">
    <source>
        <dbReference type="ARBA" id="ARBA00038335"/>
    </source>
</evidence>
<feature type="compositionally biased region" description="Acidic residues" evidence="4">
    <location>
        <begin position="523"/>
        <end position="546"/>
    </location>
</feature>
<dbReference type="InterPro" id="IPR052414">
    <property type="entry name" value="U3_snoRNA-assoc_WDR"/>
</dbReference>
<dbReference type="GeneID" id="34519153"/>
<feature type="compositionally biased region" description="Acidic residues" evidence="4">
    <location>
        <begin position="354"/>
        <end position="377"/>
    </location>
</feature>
<gene>
    <name evidence="6" type="ORF">KUCA_T00001724001</name>
</gene>
<dbReference type="GO" id="GO:0005730">
    <property type="term" value="C:nucleolus"/>
    <property type="evidence" value="ECO:0007669"/>
    <property type="project" value="TreeGrafter"/>
</dbReference>
<dbReference type="EMBL" id="HG793126">
    <property type="protein sequence ID" value="CDK25754.1"/>
    <property type="molecule type" value="Genomic_DNA"/>
</dbReference>